<dbReference type="EMBL" id="JABFUD020000010">
    <property type="protein sequence ID" value="KAI5074164.1"/>
    <property type="molecule type" value="Genomic_DNA"/>
</dbReference>
<feature type="transmembrane region" description="Helical" evidence="1">
    <location>
        <begin position="72"/>
        <end position="91"/>
    </location>
</feature>
<keyword evidence="1" id="KW-0472">Membrane</keyword>
<dbReference type="AlphaFoldDB" id="A0A9D4UU68"/>
<feature type="transmembrane region" description="Helical" evidence="1">
    <location>
        <begin position="19"/>
        <end position="37"/>
    </location>
</feature>
<dbReference type="OrthoDB" id="10266980at2759"/>
<keyword evidence="1" id="KW-0812">Transmembrane</keyword>
<proteinExistence type="predicted"/>
<evidence type="ECO:0000256" key="1">
    <source>
        <dbReference type="SAM" id="Phobius"/>
    </source>
</evidence>
<name>A0A9D4UU68_ADICA</name>
<dbReference type="Proteomes" id="UP000886520">
    <property type="component" value="Chromosome 10"/>
</dbReference>
<organism evidence="2 3">
    <name type="scientific">Adiantum capillus-veneris</name>
    <name type="common">Maidenhair fern</name>
    <dbReference type="NCBI Taxonomy" id="13818"/>
    <lineage>
        <taxon>Eukaryota</taxon>
        <taxon>Viridiplantae</taxon>
        <taxon>Streptophyta</taxon>
        <taxon>Embryophyta</taxon>
        <taxon>Tracheophyta</taxon>
        <taxon>Polypodiopsida</taxon>
        <taxon>Polypodiidae</taxon>
        <taxon>Polypodiales</taxon>
        <taxon>Pteridineae</taxon>
        <taxon>Pteridaceae</taxon>
        <taxon>Vittarioideae</taxon>
        <taxon>Adiantum</taxon>
    </lineage>
</organism>
<accession>A0A9D4UU68</accession>
<keyword evidence="1" id="KW-1133">Transmembrane helix</keyword>
<evidence type="ECO:0000313" key="2">
    <source>
        <dbReference type="EMBL" id="KAI5074164.1"/>
    </source>
</evidence>
<reference evidence="2" key="1">
    <citation type="submission" date="2021-01" db="EMBL/GenBank/DDBJ databases">
        <title>Adiantum capillus-veneris genome.</title>
        <authorList>
            <person name="Fang Y."/>
            <person name="Liao Q."/>
        </authorList>
    </citation>
    <scope>NUCLEOTIDE SEQUENCE</scope>
    <source>
        <strain evidence="2">H3</strain>
        <tissue evidence="2">Leaf</tissue>
    </source>
</reference>
<evidence type="ECO:0000313" key="3">
    <source>
        <dbReference type="Proteomes" id="UP000886520"/>
    </source>
</evidence>
<sequence length="242" mass="27958">MAAPKSVDGASSSTAETSFFFPFFTLWSAFLVCQVIMHHRVDLWPIFATMVACLATRQAVNWVSPSRLFTNIFLSFLCAIFSGFPAAWMAYTQGESQGWASLANHDLMTHKRWQAPSHARTPCYCHRRLLLRDIGLNYPVMFLLCELHTCFAYSRLLVRMLGLYRNGSSIVKRVWSLHWTAFMMARLSVHLAITIQISVNWYPVTVLMEWPFIQWPLMVLFGRDLYKAFLKDTVVVKEERSL</sequence>
<keyword evidence="3" id="KW-1185">Reference proteome</keyword>
<feature type="transmembrane region" description="Helical" evidence="1">
    <location>
        <begin position="136"/>
        <end position="153"/>
    </location>
</feature>
<gene>
    <name evidence="2" type="ORF">GOP47_0010125</name>
</gene>
<protein>
    <submittedName>
        <fullName evidence="2">Uncharacterized protein</fullName>
    </submittedName>
</protein>
<comment type="caution">
    <text evidence="2">The sequence shown here is derived from an EMBL/GenBank/DDBJ whole genome shotgun (WGS) entry which is preliminary data.</text>
</comment>